<proteinExistence type="predicted"/>
<keyword evidence="3" id="KW-1185">Reference proteome</keyword>
<dbReference type="Proteomes" id="UP000027002">
    <property type="component" value="Chromosome 1"/>
</dbReference>
<feature type="region of interest" description="Disordered" evidence="1">
    <location>
        <begin position="1"/>
        <end position="78"/>
    </location>
</feature>
<evidence type="ECO:0000256" key="1">
    <source>
        <dbReference type="SAM" id="MobiDB-lite"/>
    </source>
</evidence>
<dbReference type="KEGG" id="uvi:66061097"/>
<reference evidence="2" key="1">
    <citation type="submission" date="2020-03" db="EMBL/GenBank/DDBJ databases">
        <title>A mixture of massive structural variations and highly conserved coding sequences in Ustilaginoidea virens genome.</title>
        <authorList>
            <person name="Zhang K."/>
            <person name="Zhao Z."/>
            <person name="Zhang Z."/>
            <person name="Li Y."/>
            <person name="Hsiang T."/>
            <person name="Sun W."/>
        </authorList>
    </citation>
    <scope>NUCLEOTIDE SEQUENCE</scope>
    <source>
        <strain evidence="2">UV-8b</strain>
    </source>
</reference>
<name>A0A8E5HIK7_USTVR</name>
<dbReference type="RefSeq" id="XP_042993751.1">
    <property type="nucleotide sequence ID" value="XM_043137817.1"/>
</dbReference>
<feature type="compositionally biased region" description="Basic and acidic residues" evidence="1">
    <location>
        <begin position="8"/>
        <end position="24"/>
    </location>
</feature>
<dbReference type="AlphaFoldDB" id="A0A8E5HIK7"/>
<evidence type="ECO:0000313" key="2">
    <source>
        <dbReference type="EMBL" id="QUC16078.1"/>
    </source>
</evidence>
<sequence length="78" mass="9008">MKSTQAHNDTRRDGPDGLGLKKEEEEQEEQEEQEQKEQEEEKKQPKGARLPGLETSWHARLAVDKIDDGKARRRGVLK</sequence>
<protein>
    <submittedName>
        <fullName evidence="2">Uncharacterized protein</fullName>
    </submittedName>
</protein>
<organism evidence="2 3">
    <name type="scientific">Ustilaginoidea virens</name>
    <name type="common">Rice false smut fungus</name>
    <name type="synonym">Villosiclava virens</name>
    <dbReference type="NCBI Taxonomy" id="1159556"/>
    <lineage>
        <taxon>Eukaryota</taxon>
        <taxon>Fungi</taxon>
        <taxon>Dikarya</taxon>
        <taxon>Ascomycota</taxon>
        <taxon>Pezizomycotina</taxon>
        <taxon>Sordariomycetes</taxon>
        <taxon>Hypocreomycetidae</taxon>
        <taxon>Hypocreales</taxon>
        <taxon>Clavicipitaceae</taxon>
        <taxon>Ustilaginoidea</taxon>
    </lineage>
</organism>
<evidence type="ECO:0000313" key="3">
    <source>
        <dbReference type="Proteomes" id="UP000027002"/>
    </source>
</evidence>
<accession>A0A8E5HIK7</accession>
<dbReference type="EMBL" id="CP072753">
    <property type="protein sequence ID" value="QUC16078.1"/>
    <property type="molecule type" value="Genomic_DNA"/>
</dbReference>
<dbReference type="GeneID" id="66061097"/>
<feature type="compositionally biased region" description="Basic and acidic residues" evidence="1">
    <location>
        <begin position="61"/>
        <end position="70"/>
    </location>
</feature>
<gene>
    <name evidence="2" type="ORF">UV8b_00319</name>
</gene>
<feature type="compositionally biased region" description="Basic and acidic residues" evidence="1">
    <location>
        <begin position="33"/>
        <end position="44"/>
    </location>
</feature>